<feature type="region of interest" description="Disordered" evidence="1">
    <location>
        <begin position="984"/>
        <end position="1006"/>
    </location>
</feature>
<feature type="compositionally biased region" description="Basic and acidic residues" evidence="1">
    <location>
        <begin position="996"/>
        <end position="1006"/>
    </location>
</feature>
<evidence type="ECO:0000313" key="3">
    <source>
        <dbReference type="Proteomes" id="UP000745859"/>
    </source>
</evidence>
<protein>
    <recommendedName>
        <fullName evidence="4">Reverse transcriptase (RNA-dependent DNA polymerase)</fullName>
    </recommendedName>
</protein>
<evidence type="ECO:0000256" key="1">
    <source>
        <dbReference type="SAM" id="MobiDB-lite"/>
    </source>
</evidence>
<dbReference type="InterPro" id="IPR036526">
    <property type="entry name" value="C-N_Hydrolase_sf"/>
</dbReference>
<dbReference type="SUPFAM" id="SSF56317">
    <property type="entry name" value="Carbon-nitrogen hydrolase"/>
    <property type="match status" value="1"/>
</dbReference>
<dbReference type="RefSeq" id="WP_167184398.1">
    <property type="nucleotide sequence ID" value="NZ_JAASQL010000001.1"/>
</dbReference>
<comment type="caution">
    <text evidence="2">The sequence shown here is derived from an EMBL/GenBank/DDBJ whole genome shotgun (WGS) entry which is preliminary data.</text>
</comment>
<gene>
    <name evidence="2" type="ORF">FHR24_000874</name>
</gene>
<name>A0ABX0U925_9FLAO</name>
<organism evidence="2 3">
    <name type="scientific">Wenyingzhuangia heitensis</name>
    <dbReference type="NCBI Taxonomy" id="1487859"/>
    <lineage>
        <taxon>Bacteria</taxon>
        <taxon>Pseudomonadati</taxon>
        <taxon>Bacteroidota</taxon>
        <taxon>Flavobacteriia</taxon>
        <taxon>Flavobacteriales</taxon>
        <taxon>Flavobacteriaceae</taxon>
        <taxon>Wenyingzhuangia</taxon>
    </lineage>
</organism>
<accession>A0ABX0U925</accession>
<sequence length="1006" mass="118474">MKKYTLKEIEKVFRKLKSYSYYDNFFLYLRERLASFETNENFESRLKDLVDFLNLNNEIEKSDYFNGLLSNIDFVVIPKKFKHDKIEDPEDFIITNKFSSNHYEVESCNYLIDAPIEIHLISLLWILNEGVNLNDTYKKNNYAYALELDDSKSKVVNGLRLFKPYFEQYQKWRDSAINKAQNFIEEGTDILMISVDVKQYFYNINLTEKLPNFKKDLRKGSTKKGLPMTNMLLKIHEAYQLKLKGNIPSNINYDNCIPIGLLSSGIIGNWFLKDLDLKITDNLSPVYYGRYVDDIIIVLSNASVNENEPKPKSAILKKFFVDRDILKNEEENINVYSYSEDENIKLQKDKTTVYAFDSKESHAVLEKFKKNIEKNSSAFWFLPDEENADEDFDDNVYELTYSDTTNKLRSISEIKQSKYGASIYLAKKIKLALLSDDKKDLKTTKQILTFFKGRINLEFNSIWEKALTYFIIQNNTKAFIAFINETHNSIKKIKVTELDKSCSIDKLQQGQYSYLLNSIALSLCINPKFLNKDIESHIERLENKILTIESLNQIILNYKKTNLFRHYFVIQPLLNFSIFNLETNLLKFDIQNYKDIKLLNEKFKYAPRYIYLHEIVHYLSFQKLYNSSQNINEVNNTVLIEDLFLKEVNYKDENENTINYSSNKVLDDALKLYYKFNYELRNSGVFNQLEFDSIKSAYFKNTRKKNHADTIKYDEVSCSNKQQKDTVRIAIANMIVKEENIKASLFYKPILSTERRKNFIDILNQAENCKTEFLVLPEVSIPYQWLPLIADESRRKQRVIIGGLEHIRINNVCYNIMVTCLPVERNGIKDVITVFRLKNHYSPHESKSIRNQNKIVPIPSPYTYNKFIWKNIHFSVYNCYELADITHRSVFRSEVDLLFASEYNRDINYFSNITETISRDVHCYFVQVNSSDFGDSRITKPSRTEIKDIIRLKGGINSVVLYDEINLTELREFQKTHIDGQKTIKFKNTPPNYKHSKAEDRINQKF</sequence>
<dbReference type="Proteomes" id="UP000745859">
    <property type="component" value="Unassembled WGS sequence"/>
</dbReference>
<reference evidence="2 3" key="1">
    <citation type="submission" date="2020-03" db="EMBL/GenBank/DDBJ databases">
        <title>Genomic Encyclopedia of Type Strains, Phase IV (KMG-IV): sequencing the most valuable type-strain genomes for metagenomic binning, comparative biology and taxonomic classification.</title>
        <authorList>
            <person name="Goeker M."/>
        </authorList>
    </citation>
    <scope>NUCLEOTIDE SEQUENCE [LARGE SCALE GENOMIC DNA]</scope>
    <source>
        <strain evidence="2 3">DSM 101599</strain>
    </source>
</reference>
<evidence type="ECO:0000313" key="2">
    <source>
        <dbReference type="EMBL" id="NIJ44435.1"/>
    </source>
</evidence>
<proteinExistence type="predicted"/>
<dbReference type="EMBL" id="JAASQL010000001">
    <property type="protein sequence ID" value="NIJ44435.1"/>
    <property type="molecule type" value="Genomic_DNA"/>
</dbReference>
<evidence type="ECO:0008006" key="4">
    <source>
        <dbReference type="Google" id="ProtNLM"/>
    </source>
</evidence>
<keyword evidence="3" id="KW-1185">Reference proteome</keyword>